<evidence type="ECO:0000256" key="1">
    <source>
        <dbReference type="ARBA" id="ARBA00010211"/>
    </source>
</evidence>
<dbReference type="Gene3D" id="3.90.850.10">
    <property type="entry name" value="Fumarylacetoacetase-like, C-terminal domain"/>
    <property type="match status" value="1"/>
</dbReference>
<dbReference type="Proteomes" id="UP001336250">
    <property type="component" value="Unassembled WGS sequence"/>
</dbReference>
<keyword evidence="5" id="KW-1185">Reference proteome</keyword>
<dbReference type="AlphaFoldDB" id="A0AAW9QH46"/>
<reference evidence="4 5" key="1">
    <citation type="submission" date="2024-02" db="EMBL/GenBank/DDBJ databases">
        <title>Genome sequence of Aquincola sp. MAHUQ-54.</title>
        <authorList>
            <person name="Huq M.A."/>
        </authorList>
    </citation>
    <scope>NUCLEOTIDE SEQUENCE [LARGE SCALE GENOMIC DNA]</scope>
    <source>
        <strain evidence="4 5">MAHUQ-54</strain>
    </source>
</reference>
<evidence type="ECO:0000256" key="2">
    <source>
        <dbReference type="ARBA" id="ARBA00022723"/>
    </source>
</evidence>
<dbReference type="GO" id="GO:0016787">
    <property type="term" value="F:hydrolase activity"/>
    <property type="evidence" value="ECO:0007669"/>
    <property type="project" value="UniProtKB-KW"/>
</dbReference>
<comment type="similarity">
    <text evidence="1">Belongs to the FAH family.</text>
</comment>
<dbReference type="InterPro" id="IPR011234">
    <property type="entry name" value="Fumarylacetoacetase-like_C"/>
</dbReference>
<feature type="domain" description="Fumarylacetoacetase-like C-terminal" evidence="3">
    <location>
        <begin position="229"/>
        <end position="373"/>
    </location>
</feature>
<evidence type="ECO:0000313" key="5">
    <source>
        <dbReference type="Proteomes" id="UP001336250"/>
    </source>
</evidence>
<dbReference type="RefSeq" id="WP_332289333.1">
    <property type="nucleotide sequence ID" value="NZ_JAZIBG010000024.1"/>
</dbReference>
<sequence>MTATTTATPAHTEGLHPVLPQDGLAGTLVGRVWRAGAPAGPAVVALRSDGVFDLSTHFPTMSTLLETSQPAQAVQSVIGERLCSVEALLDNSRTEGRDDSLPWLLAPCDLQVVKAAGVTFAASMIERVIEEQAGGNASRAHELRSQVTALIGSSLSDIRPGSAQAQALKGLLQQKKLWSQYLEVGIGPDAEVFTKAPVLASVGHGQDIGIRADSDWNNPEPEVVLAVNSRGVIVGAALGNDVNLRDIEGRSALLLGKAKDNNASCAIGPFIRLFDGRFGMDQLRHETVHLHVAGSDGYTLRGINTMASISRDPADLVAQTLACHQYPDGFMLFLGTLFAPTEDRDQPGGGFTHKLGDVVTIQSHWLGSLRNRVTHCEAAPPWRFGLRAFIGNLAARGLLQGARL</sequence>
<keyword evidence="4" id="KW-0378">Hydrolase</keyword>
<organism evidence="4 5">
    <name type="scientific">Aquincola agrisoli</name>
    <dbReference type="NCBI Taxonomy" id="3119538"/>
    <lineage>
        <taxon>Bacteria</taxon>
        <taxon>Pseudomonadati</taxon>
        <taxon>Pseudomonadota</taxon>
        <taxon>Betaproteobacteria</taxon>
        <taxon>Burkholderiales</taxon>
        <taxon>Sphaerotilaceae</taxon>
        <taxon>Aquincola</taxon>
    </lineage>
</organism>
<dbReference type="SUPFAM" id="SSF56529">
    <property type="entry name" value="FAH"/>
    <property type="match status" value="1"/>
</dbReference>
<dbReference type="PANTHER" id="PTHR42796:SF7">
    <property type="entry name" value="2-DEHYDRO-3-DEOXY-D-ARABINONATE DEHYDRATASE"/>
    <property type="match status" value="1"/>
</dbReference>
<keyword evidence="2" id="KW-0479">Metal-binding</keyword>
<accession>A0AAW9QH46</accession>
<proteinExistence type="inferred from homology"/>
<dbReference type="PANTHER" id="PTHR42796">
    <property type="entry name" value="FUMARYLACETOACETATE HYDROLASE DOMAIN-CONTAINING PROTEIN 2A-RELATED"/>
    <property type="match status" value="1"/>
</dbReference>
<comment type="caution">
    <text evidence="4">The sequence shown here is derived from an EMBL/GenBank/DDBJ whole genome shotgun (WGS) entry which is preliminary data.</text>
</comment>
<dbReference type="Pfam" id="PF01557">
    <property type="entry name" value="FAA_hydrolase"/>
    <property type="match status" value="1"/>
</dbReference>
<evidence type="ECO:0000259" key="3">
    <source>
        <dbReference type="Pfam" id="PF01557"/>
    </source>
</evidence>
<dbReference type="GO" id="GO:0046872">
    <property type="term" value="F:metal ion binding"/>
    <property type="evidence" value="ECO:0007669"/>
    <property type="project" value="UniProtKB-KW"/>
</dbReference>
<protein>
    <submittedName>
        <fullName evidence="4">Fumarylacetoacetate hydrolase family protein</fullName>
    </submittedName>
</protein>
<dbReference type="InterPro" id="IPR051121">
    <property type="entry name" value="FAH"/>
</dbReference>
<dbReference type="EMBL" id="JAZIBG010000024">
    <property type="protein sequence ID" value="MEF7614360.1"/>
    <property type="molecule type" value="Genomic_DNA"/>
</dbReference>
<gene>
    <name evidence="4" type="ORF">V4F39_10605</name>
</gene>
<dbReference type="GO" id="GO:0044281">
    <property type="term" value="P:small molecule metabolic process"/>
    <property type="evidence" value="ECO:0007669"/>
    <property type="project" value="UniProtKB-ARBA"/>
</dbReference>
<dbReference type="InterPro" id="IPR036663">
    <property type="entry name" value="Fumarylacetoacetase_C_sf"/>
</dbReference>
<evidence type="ECO:0000313" key="4">
    <source>
        <dbReference type="EMBL" id="MEF7614360.1"/>
    </source>
</evidence>
<name>A0AAW9QH46_9BURK</name>